<protein>
    <recommendedName>
        <fullName evidence="4">Transmembrane protein</fullName>
    </recommendedName>
</protein>
<dbReference type="Proteomes" id="UP000503447">
    <property type="component" value="Chromosome"/>
</dbReference>
<evidence type="ECO:0008006" key="4">
    <source>
        <dbReference type="Google" id="ProtNLM"/>
    </source>
</evidence>
<proteinExistence type="predicted"/>
<name>A0A6M5YTP0_9BACT</name>
<gene>
    <name evidence="2" type="ORF">FTUN_4299</name>
</gene>
<organism evidence="2 3">
    <name type="scientific">Frigoriglobus tundricola</name>
    <dbReference type="NCBI Taxonomy" id="2774151"/>
    <lineage>
        <taxon>Bacteria</taxon>
        <taxon>Pseudomonadati</taxon>
        <taxon>Planctomycetota</taxon>
        <taxon>Planctomycetia</taxon>
        <taxon>Gemmatales</taxon>
        <taxon>Gemmataceae</taxon>
        <taxon>Frigoriglobus</taxon>
    </lineage>
</organism>
<dbReference type="AlphaFoldDB" id="A0A6M5YTP0"/>
<evidence type="ECO:0000256" key="1">
    <source>
        <dbReference type="SAM" id="Phobius"/>
    </source>
</evidence>
<dbReference type="EMBL" id="CP053452">
    <property type="protein sequence ID" value="QJW96740.1"/>
    <property type="molecule type" value="Genomic_DNA"/>
</dbReference>
<dbReference type="RefSeq" id="WP_171472265.1">
    <property type="nucleotide sequence ID" value="NZ_CP053452.2"/>
</dbReference>
<evidence type="ECO:0000313" key="2">
    <source>
        <dbReference type="EMBL" id="QJW96740.1"/>
    </source>
</evidence>
<keyword evidence="1" id="KW-0812">Transmembrane</keyword>
<dbReference type="KEGG" id="ftj:FTUN_4299"/>
<sequence length="302" mass="34825">MKVKKDSLACLWRWMVDVPFGRPRLTPLLWRWGAVIAITATLFVVFLLDPFEKGSIWPKVLFAISAVYYWFIAYEFFRLENGRLYALYNQRRAWYDGQFQTPPRFAAIAPAAPRPWLDDPAVRKFTAEVLEVGFAHAGDCAAVPIDSAVMVARTFLAPDGVTYLVLSFAYAAGSGATRSCCWPAALGIDCYTFNYANGSFHTLDYETVLMNLKRTVPTMRTLALPRGSHPLDLFRAHTKAIEQWERETGVVPLPHERLDVFIAHLERIRLQEREFYRAHPYSRRDHRRWYLQLDVPRSSESK</sequence>
<accession>A0A6M5YTP0</accession>
<keyword evidence="1" id="KW-1133">Transmembrane helix</keyword>
<keyword evidence="3" id="KW-1185">Reference proteome</keyword>
<keyword evidence="1" id="KW-0472">Membrane</keyword>
<feature type="transmembrane region" description="Helical" evidence="1">
    <location>
        <begin position="29"/>
        <end position="48"/>
    </location>
</feature>
<evidence type="ECO:0000313" key="3">
    <source>
        <dbReference type="Proteomes" id="UP000503447"/>
    </source>
</evidence>
<feature type="transmembrane region" description="Helical" evidence="1">
    <location>
        <begin position="60"/>
        <end position="77"/>
    </location>
</feature>
<reference evidence="3" key="1">
    <citation type="submission" date="2020-05" db="EMBL/GenBank/DDBJ databases">
        <title>Frigoriglobus tundricola gen. nov., sp. nov., a psychrotolerant cellulolytic planctomycete of the family Gemmataceae with two divergent copies of 16S rRNA gene.</title>
        <authorList>
            <person name="Kulichevskaya I.S."/>
            <person name="Ivanova A.A."/>
            <person name="Naumoff D.G."/>
            <person name="Beletsky A.V."/>
            <person name="Rijpstra W.I.C."/>
            <person name="Sinninghe Damste J.S."/>
            <person name="Mardanov A.V."/>
            <person name="Ravin N.V."/>
            <person name="Dedysh S.N."/>
        </authorList>
    </citation>
    <scope>NUCLEOTIDE SEQUENCE [LARGE SCALE GENOMIC DNA]</scope>
    <source>
        <strain evidence="3">PL17</strain>
    </source>
</reference>